<evidence type="ECO:0000259" key="1">
    <source>
        <dbReference type="Pfam" id="PF01841"/>
    </source>
</evidence>
<accession>A0A210QVV1</accession>
<feature type="domain" description="KY-like immunoglobulin-like" evidence="2">
    <location>
        <begin position="405"/>
        <end position="509"/>
    </location>
</feature>
<dbReference type="Pfam" id="PF23265">
    <property type="entry name" value="Ig-like_KY"/>
    <property type="match status" value="2"/>
</dbReference>
<proteinExistence type="predicted"/>
<reference evidence="3 4" key="1">
    <citation type="journal article" date="2017" name="Nat. Ecol. Evol.">
        <title>Scallop genome provides insights into evolution of bilaterian karyotype and development.</title>
        <authorList>
            <person name="Wang S."/>
            <person name="Zhang J."/>
            <person name="Jiao W."/>
            <person name="Li J."/>
            <person name="Xun X."/>
            <person name="Sun Y."/>
            <person name="Guo X."/>
            <person name="Huan P."/>
            <person name="Dong B."/>
            <person name="Zhang L."/>
            <person name="Hu X."/>
            <person name="Sun X."/>
            <person name="Wang J."/>
            <person name="Zhao C."/>
            <person name="Wang Y."/>
            <person name="Wang D."/>
            <person name="Huang X."/>
            <person name="Wang R."/>
            <person name="Lv J."/>
            <person name="Li Y."/>
            <person name="Zhang Z."/>
            <person name="Liu B."/>
            <person name="Lu W."/>
            <person name="Hui Y."/>
            <person name="Liang J."/>
            <person name="Zhou Z."/>
            <person name="Hou R."/>
            <person name="Li X."/>
            <person name="Liu Y."/>
            <person name="Li H."/>
            <person name="Ning X."/>
            <person name="Lin Y."/>
            <person name="Zhao L."/>
            <person name="Xing Q."/>
            <person name="Dou J."/>
            <person name="Li Y."/>
            <person name="Mao J."/>
            <person name="Guo H."/>
            <person name="Dou H."/>
            <person name="Li T."/>
            <person name="Mu C."/>
            <person name="Jiang W."/>
            <person name="Fu Q."/>
            <person name="Fu X."/>
            <person name="Miao Y."/>
            <person name="Liu J."/>
            <person name="Yu Q."/>
            <person name="Li R."/>
            <person name="Liao H."/>
            <person name="Li X."/>
            <person name="Kong Y."/>
            <person name="Jiang Z."/>
            <person name="Chourrout D."/>
            <person name="Li R."/>
            <person name="Bao Z."/>
        </authorList>
    </citation>
    <scope>NUCLEOTIDE SEQUENCE [LARGE SCALE GENOMIC DNA]</scope>
    <source>
        <strain evidence="3 4">PY_sf001</strain>
    </source>
</reference>
<dbReference type="InterPro" id="IPR056564">
    <property type="entry name" value="Ig-like_KY"/>
</dbReference>
<dbReference type="Gene3D" id="3.10.620.30">
    <property type="match status" value="1"/>
</dbReference>
<dbReference type="SUPFAM" id="SSF54001">
    <property type="entry name" value="Cysteine proteinases"/>
    <property type="match status" value="1"/>
</dbReference>
<evidence type="ECO:0000313" key="3">
    <source>
        <dbReference type="EMBL" id="OWF52854.1"/>
    </source>
</evidence>
<dbReference type="AlphaFoldDB" id="A0A210QVV1"/>
<dbReference type="InterPro" id="IPR053041">
    <property type="entry name" value="Transglut-like_Superfamily_Mod"/>
</dbReference>
<dbReference type="Pfam" id="PF01841">
    <property type="entry name" value="Transglut_core"/>
    <property type="match status" value="1"/>
</dbReference>
<gene>
    <name evidence="3" type="ORF">KP79_PYT15031</name>
</gene>
<dbReference type="OrthoDB" id="6157724at2759"/>
<comment type="caution">
    <text evidence="3">The sequence shown here is derived from an EMBL/GenBank/DDBJ whole genome shotgun (WGS) entry which is preliminary data.</text>
</comment>
<feature type="domain" description="Transglutaminase-like" evidence="1">
    <location>
        <begin position="70"/>
        <end position="174"/>
    </location>
</feature>
<dbReference type="EMBL" id="NEDP02001616">
    <property type="protein sequence ID" value="OWF52854.1"/>
    <property type="molecule type" value="Genomic_DNA"/>
</dbReference>
<name>A0A210QVV1_MIZYE</name>
<dbReference type="PANTHER" id="PTHR47020">
    <property type="entry name" value="HILLARIN"/>
    <property type="match status" value="1"/>
</dbReference>
<dbReference type="InterPro" id="IPR002931">
    <property type="entry name" value="Transglutaminase-like"/>
</dbReference>
<evidence type="ECO:0000259" key="2">
    <source>
        <dbReference type="Pfam" id="PF23265"/>
    </source>
</evidence>
<evidence type="ECO:0000313" key="4">
    <source>
        <dbReference type="Proteomes" id="UP000242188"/>
    </source>
</evidence>
<sequence length="783" mass="89186">MGSGKSKVKAKARPATPDYKQVPSILSEYPLPKVPESHRRDIVKPERLKRVSRTALMVPIDTMAESYDEFLNQLTRAALDDVEKVWSIYIWLGSMTSELVTNQGSTSTPMGYLRLVNGGKGDMTSFFTLLCRHCGIPCVMLHGVTRMESAGQIDATNVDDVKDKWAAVFLQGYWRFIHVTRARDPSVKVKNHFFLTEPDEFIFTCLPDIPEWQLLPKPLTAAEFLNQPFCSPEMLSNGIRIVNPKTGRIRSKSGKIFIEISSPRTIGQNLAVSFVLKGLKVTEVESCVDGFAGVKSNSGRDIYNRDEELEEEVGPSFTTEFPPLLDRYVYQTTKNNHVFFDIVLPVPGIYQFDVRGDLLDNVDDFADMPVMCQFKLISGNAPFPGQLDPLPIAPSLGWGPTPYLSKLGMKTISHKGGHIYMTPEDVSTIKFQTLDDYSFKVELHHDLVTRDHLEDHVNHDVVDGVLSVNVSAPEEGQYALLVYAKKEDGSYEDYENVCNYLVLCSRQASTETERYPKRVMRERLEQYTESGTHAELGAALEDFLLHNVEDRGEVDRANQKLHYFKLRKALLDTLKRRNLFVLKESILQARNSKFEAELQPEIQRAEDYLCRLQRLAGYLHPIDKLVPKVIFEIRRYRNPKPVIQDVLTAVYLMFEEPIEYLEQWGYIQVLLAQSGKDSLQKKIANFDPDDVSLESVKDAEDVLKPYDLRAVREASPGAAALYVWVQNICKEKRNPTPRDSVTKDSNNTRKSLDTFRKAIIPMENSHLKRMRREHLPNVVGRRA</sequence>
<dbReference type="PANTHER" id="PTHR47020:SF1">
    <property type="entry name" value="HILLARIN"/>
    <property type="match status" value="1"/>
</dbReference>
<dbReference type="Proteomes" id="UP000242188">
    <property type="component" value="Unassembled WGS sequence"/>
</dbReference>
<feature type="domain" description="KY-like immunoglobulin-like" evidence="2">
    <location>
        <begin position="223"/>
        <end position="377"/>
    </location>
</feature>
<dbReference type="InterPro" id="IPR038765">
    <property type="entry name" value="Papain-like_cys_pep_sf"/>
</dbReference>
<dbReference type="Gene3D" id="1.20.920.60">
    <property type="match status" value="1"/>
</dbReference>
<organism evidence="3 4">
    <name type="scientific">Mizuhopecten yessoensis</name>
    <name type="common">Japanese scallop</name>
    <name type="synonym">Patinopecten yessoensis</name>
    <dbReference type="NCBI Taxonomy" id="6573"/>
    <lineage>
        <taxon>Eukaryota</taxon>
        <taxon>Metazoa</taxon>
        <taxon>Spiralia</taxon>
        <taxon>Lophotrochozoa</taxon>
        <taxon>Mollusca</taxon>
        <taxon>Bivalvia</taxon>
        <taxon>Autobranchia</taxon>
        <taxon>Pteriomorphia</taxon>
        <taxon>Pectinida</taxon>
        <taxon>Pectinoidea</taxon>
        <taxon>Pectinidae</taxon>
        <taxon>Mizuhopecten</taxon>
    </lineage>
</organism>
<protein>
    <submittedName>
        <fullName evidence="3">Kyphoscoliosis peptidase</fullName>
    </submittedName>
</protein>
<keyword evidence="4" id="KW-1185">Reference proteome</keyword>